<sequence>MDGQSPDSVRIPAVAEWLDNVALRDISLHEKHAACVDARGDVYQWGDGFFGDNAGSSSGKPALTLRGKDIVRIQVTPTRVFALSKSGNIYVISSSSAEQTRPAAAKRSAGSSWWGSGWFAGDNSSVDFAEIVPNEKLNGGEKFVAIAAGSDHLLALTSSGRTFAHAASLNANSYGQLGFRKLDIPTPATSDASSRTSLELTPKAIADPYSQSTPAIRRRAPEAEKHEGSGKIDDSSIRFSDKLFEVPALKGIQIDQIAAGSRSSFAKTPSGRVLGWGANEYGQLGLGSTTLLDTVIVPTEVILWRATPSRMQTKCTDVFAGGNLTFFKVERTDGSAIPTVDVLSCGNGQFGGLGNALYNNAQGTPVRSKNVSGILEYSEKTKNLQPVEPHDISISPTGHVLLTLDTLTEAGPGAGGRDVLAWGANYEYQLGNGRRGSLATPTTMQTAGGGRFMLRKRKANEVRDLRGNVWKRGVEVEQCAVAGWGNSMVYWKVCS</sequence>
<dbReference type="Proteomes" id="UP000250043">
    <property type="component" value="Unassembled WGS sequence"/>
</dbReference>
<feature type="compositionally biased region" description="Basic and acidic residues" evidence="2">
    <location>
        <begin position="219"/>
        <end position="233"/>
    </location>
</feature>
<accession>A0A8E2DTN4</accession>
<dbReference type="Pfam" id="PF00415">
    <property type="entry name" value="RCC1"/>
    <property type="match status" value="1"/>
</dbReference>
<dbReference type="InterPro" id="IPR000408">
    <property type="entry name" value="Reg_chr_condens"/>
</dbReference>
<dbReference type="PANTHER" id="PTHR47563">
    <property type="entry name" value="PROTEIN FMP25, MITOCHONDRIAL"/>
    <property type="match status" value="1"/>
</dbReference>
<dbReference type="InterPro" id="IPR009091">
    <property type="entry name" value="RCC1/BLIP-II"/>
</dbReference>
<gene>
    <name evidence="3" type="ORF">OBBRIDRAFT_883854</name>
</gene>
<dbReference type="PROSITE" id="PS00626">
    <property type="entry name" value="RCC1_2"/>
    <property type="match status" value="1"/>
</dbReference>
<evidence type="ECO:0000256" key="2">
    <source>
        <dbReference type="SAM" id="MobiDB-lite"/>
    </source>
</evidence>
<feature type="repeat" description="RCC1" evidence="1">
    <location>
        <begin position="271"/>
        <end position="331"/>
    </location>
</feature>
<reference evidence="3 4" key="1">
    <citation type="submission" date="2016-07" db="EMBL/GenBank/DDBJ databases">
        <title>Draft genome of the white-rot fungus Obba rivulosa 3A-2.</title>
        <authorList>
            <consortium name="DOE Joint Genome Institute"/>
            <person name="Miettinen O."/>
            <person name="Riley R."/>
            <person name="Acob R."/>
            <person name="Barry K."/>
            <person name="Cullen D."/>
            <person name="De Vries R."/>
            <person name="Hainaut M."/>
            <person name="Hatakka A."/>
            <person name="Henrissat B."/>
            <person name="Hilden K."/>
            <person name="Kuo R."/>
            <person name="Labutti K."/>
            <person name="Lipzen A."/>
            <person name="Makela M.R."/>
            <person name="Sandor L."/>
            <person name="Spatafora J.W."/>
            <person name="Grigoriev I.V."/>
            <person name="Hibbett D.S."/>
        </authorList>
    </citation>
    <scope>NUCLEOTIDE SEQUENCE [LARGE SCALE GENOMIC DNA]</scope>
    <source>
        <strain evidence="3 4">3A-2</strain>
    </source>
</reference>
<dbReference type="OrthoDB" id="10256179at2759"/>
<evidence type="ECO:0000256" key="1">
    <source>
        <dbReference type="PROSITE-ProRule" id="PRU00235"/>
    </source>
</evidence>
<name>A0A8E2DTN4_9APHY</name>
<dbReference type="PANTHER" id="PTHR47563:SF1">
    <property type="entry name" value="PROTEIN FMP25, MITOCHONDRIAL"/>
    <property type="match status" value="1"/>
</dbReference>
<dbReference type="Gene3D" id="2.130.10.30">
    <property type="entry name" value="Regulator of chromosome condensation 1/beta-lactamase-inhibitor protein II"/>
    <property type="match status" value="1"/>
</dbReference>
<dbReference type="InterPro" id="IPR053245">
    <property type="entry name" value="MitoProcess-Associated"/>
</dbReference>
<dbReference type="PROSITE" id="PS50012">
    <property type="entry name" value="RCC1_3"/>
    <property type="match status" value="1"/>
</dbReference>
<protein>
    <submittedName>
        <fullName evidence="3">RCC1/BLIP-II protein</fullName>
    </submittedName>
</protein>
<dbReference type="AlphaFoldDB" id="A0A8E2DTN4"/>
<keyword evidence="4" id="KW-1185">Reference proteome</keyword>
<dbReference type="SUPFAM" id="SSF50985">
    <property type="entry name" value="RCC1/BLIP-II"/>
    <property type="match status" value="1"/>
</dbReference>
<dbReference type="GO" id="GO:0034551">
    <property type="term" value="P:mitochondrial respiratory chain complex III assembly"/>
    <property type="evidence" value="ECO:0007669"/>
    <property type="project" value="TreeGrafter"/>
</dbReference>
<evidence type="ECO:0000313" key="3">
    <source>
        <dbReference type="EMBL" id="OCH95595.1"/>
    </source>
</evidence>
<feature type="region of interest" description="Disordered" evidence="2">
    <location>
        <begin position="209"/>
        <end position="233"/>
    </location>
</feature>
<dbReference type="GO" id="GO:0005743">
    <property type="term" value="C:mitochondrial inner membrane"/>
    <property type="evidence" value="ECO:0007669"/>
    <property type="project" value="TreeGrafter"/>
</dbReference>
<dbReference type="EMBL" id="KV722335">
    <property type="protein sequence ID" value="OCH95595.1"/>
    <property type="molecule type" value="Genomic_DNA"/>
</dbReference>
<dbReference type="PRINTS" id="PR00633">
    <property type="entry name" value="RCCNDNSATION"/>
</dbReference>
<proteinExistence type="predicted"/>
<evidence type="ECO:0000313" key="4">
    <source>
        <dbReference type="Proteomes" id="UP000250043"/>
    </source>
</evidence>
<organism evidence="3 4">
    <name type="scientific">Obba rivulosa</name>
    <dbReference type="NCBI Taxonomy" id="1052685"/>
    <lineage>
        <taxon>Eukaryota</taxon>
        <taxon>Fungi</taxon>
        <taxon>Dikarya</taxon>
        <taxon>Basidiomycota</taxon>
        <taxon>Agaricomycotina</taxon>
        <taxon>Agaricomycetes</taxon>
        <taxon>Polyporales</taxon>
        <taxon>Gelatoporiaceae</taxon>
        <taxon>Obba</taxon>
    </lineage>
</organism>